<sequence length="433" mass="49522">MASLASLPQELVDMILDDLKPADLGKVRQLSRDHNARFQGLFWHLVFHPLKINLSTACIERLIRLEGCPVTSQIQSLAVFPHFSEDLKISRTTSLLTKAFASLSNLKFVMINVHRHASGFDFWKPVMDAIIKSKRTTVEYIQGPGCGIQMSKFKFSPNQIKGYTTTFTNLKSLDIKASVQVERAHISEEFWSFIEKIGTNLENLTVSTGRTAETISTPNSHGGYLPQNFNLPKLKELKLCDVSVTPMDLKKLLRNADLEAIDISRCRMADPKKNWFEVVKFLRDNRLEKVKKLELMLSAYYVCHGGDSYDLPNLTINGECSWTSEGNNCRVMLRSGLLNHYVAHKNLWDELGKHDGIDNFWASLTNNKWTSKRATRWKRLETANIIYRSEVEEHRYAGHGDYGDDTHQEIEDEYERKVMDINAEVDSECEGIE</sequence>
<dbReference type="EMBL" id="JAVHNS010000007">
    <property type="protein sequence ID" value="KAK6349049.1"/>
    <property type="molecule type" value="Genomic_DNA"/>
</dbReference>
<organism evidence="2 3">
    <name type="scientific">Orbilia blumenaviensis</name>
    <dbReference type="NCBI Taxonomy" id="1796055"/>
    <lineage>
        <taxon>Eukaryota</taxon>
        <taxon>Fungi</taxon>
        <taxon>Dikarya</taxon>
        <taxon>Ascomycota</taxon>
        <taxon>Pezizomycotina</taxon>
        <taxon>Orbiliomycetes</taxon>
        <taxon>Orbiliales</taxon>
        <taxon>Orbiliaceae</taxon>
        <taxon>Orbilia</taxon>
    </lineage>
</organism>
<dbReference type="InterPro" id="IPR001810">
    <property type="entry name" value="F-box_dom"/>
</dbReference>
<accession>A0AAV9UW29</accession>
<keyword evidence="3" id="KW-1185">Reference proteome</keyword>
<evidence type="ECO:0000259" key="1">
    <source>
        <dbReference type="PROSITE" id="PS50181"/>
    </source>
</evidence>
<evidence type="ECO:0000313" key="2">
    <source>
        <dbReference type="EMBL" id="KAK6349049.1"/>
    </source>
</evidence>
<dbReference type="PROSITE" id="PS50181">
    <property type="entry name" value="FBOX"/>
    <property type="match status" value="1"/>
</dbReference>
<dbReference type="InterPro" id="IPR032675">
    <property type="entry name" value="LRR_dom_sf"/>
</dbReference>
<dbReference type="AlphaFoldDB" id="A0AAV9UW29"/>
<name>A0AAV9UW29_9PEZI</name>
<feature type="domain" description="F-box" evidence="1">
    <location>
        <begin position="1"/>
        <end position="50"/>
    </location>
</feature>
<dbReference type="Gene3D" id="3.80.10.10">
    <property type="entry name" value="Ribonuclease Inhibitor"/>
    <property type="match status" value="1"/>
</dbReference>
<dbReference type="Proteomes" id="UP001373714">
    <property type="component" value="Unassembled WGS sequence"/>
</dbReference>
<protein>
    <recommendedName>
        <fullName evidence="1">F-box domain-containing protein</fullName>
    </recommendedName>
</protein>
<gene>
    <name evidence="2" type="ORF">TWF730_009809</name>
</gene>
<reference evidence="2 3" key="1">
    <citation type="submission" date="2019-10" db="EMBL/GenBank/DDBJ databases">
        <authorList>
            <person name="Palmer J.M."/>
        </authorList>
    </citation>
    <scope>NUCLEOTIDE SEQUENCE [LARGE SCALE GENOMIC DNA]</scope>
    <source>
        <strain evidence="2 3">TWF730</strain>
    </source>
</reference>
<dbReference type="SUPFAM" id="SSF52047">
    <property type="entry name" value="RNI-like"/>
    <property type="match status" value="1"/>
</dbReference>
<proteinExistence type="predicted"/>
<evidence type="ECO:0000313" key="3">
    <source>
        <dbReference type="Proteomes" id="UP001373714"/>
    </source>
</evidence>
<comment type="caution">
    <text evidence="2">The sequence shown here is derived from an EMBL/GenBank/DDBJ whole genome shotgun (WGS) entry which is preliminary data.</text>
</comment>